<accession>A0A3N0GMD8</accession>
<dbReference type="Proteomes" id="UP000279994">
    <property type="component" value="Unassembled WGS sequence"/>
</dbReference>
<dbReference type="EMBL" id="RJSF01000040">
    <property type="protein sequence ID" value="RNM13559.1"/>
    <property type="molecule type" value="Genomic_DNA"/>
</dbReference>
<keyword evidence="2" id="KW-1185">Reference proteome</keyword>
<proteinExistence type="predicted"/>
<evidence type="ECO:0000313" key="1">
    <source>
        <dbReference type="EMBL" id="RNM13559.1"/>
    </source>
</evidence>
<dbReference type="AlphaFoldDB" id="A0A3N0GMD8"/>
<dbReference type="RefSeq" id="WP_123222967.1">
    <property type="nucleotide sequence ID" value="NZ_RJSF01000040.1"/>
</dbReference>
<reference evidence="1 2" key="1">
    <citation type="submission" date="2018-11" db="EMBL/GenBank/DDBJ databases">
        <authorList>
            <person name="Li F."/>
        </authorList>
    </citation>
    <scope>NUCLEOTIDE SEQUENCE [LARGE SCALE GENOMIC DNA]</scope>
    <source>
        <strain evidence="1 2">Gsoil 818</strain>
    </source>
</reference>
<name>A0A3N0GMD8_9ACTN</name>
<evidence type="ECO:0008006" key="3">
    <source>
        <dbReference type="Google" id="ProtNLM"/>
    </source>
</evidence>
<evidence type="ECO:0000313" key="2">
    <source>
        <dbReference type="Proteomes" id="UP000279994"/>
    </source>
</evidence>
<gene>
    <name evidence="1" type="ORF">EFL26_11140</name>
</gene>
<comment type="caution">
    <text evidence="1">The sequence shown here is derived from an EMBL/GenBank/DDBJ whole genome shotgun (WGS) entry which is preliminary data.</text>
</comment>
<sequence length="81" mass="8462">MNTQTWHVSITLADDGSDVTARAELADGTHDVSGLGVVPASLHDTTGESPFALAAMRSLQSLTDALSYMADTDRLAATDQV</sequence>
<dbReference type="OrthoDB" id="3386932at2"/>
<organism evidence="1 2">
    <name type="scientific">Nocardioides pocheonensis</name>
    <dbReference type="NCBI Taxonomy" id="661485"/>
    <lineage>
        <taxon>Bacteria</taxon>
        <taxon>Bacillati</taxon>
        <taxon>Actinomycetota</taxon>
        <taxon>Actinomycetes</taxon>
        <taxon>Propionibacteriales</taxon>
        <taxon>Nocardioidaceae</taxon>
        <taxon>Nocardioides</taxon>
    </lineage>
</organism>
<protein>
    <recommendedName>
        <fullName evidence="3">DUF1876 domain-containing protein</fullName>
    </recommendedName>
</protein>